<name>X1TFF3_9ZZZZ</name>
<reference evidence="1" key="1">
    <citation type="journal article" date="2014" name="Front. Microbiol.">
        <title>High frequency of phylogenetically diverse reductive dehalogenase-homologous genes in deep subseafloor sedimentary metagenomes.</title>
        <authorList>
            <person name="Kawai M."/>
            <person name="Futagami T."/>
            <person name="Toyoda A."/>
            <person name="Takaki Y."/>
            <person name="Nishi S."/>
            <person name="Hori S."/>
            <person name="Arai W."/>
            <person name="Tsubouchi T."/>
            <person name="Morono Y."/>
            <person name="Uchiyama I."/>
            <person name="Ito T."/>
            <person name="Fujiyama A."/>
            <person name="Inagaki F."/>
            <person name="Takami H."/>
        </authorList>
    </citation>
    <scope>NUCLEOTIDE SEQUENCE</scope>
    <source>
        <strain evidence="1">Expedition CK06-06</strain>
    </source>
</reference>
<feature type="non-terminal residue" evidence="1">
    <location>
        <position position="1"/>
    </location>
</feature>
<organism evidence="1">
    <name type="scientific">marine sediment metagenome</name>
    <dbReference type="NCBI Taxonomy" id="412755"/>
    <lineage>
        <taxon>unclassified sequences</taxon>
        <taxon>metagenomes</taxon>
        <taxon>ecological metagenomes</taxon>
    </lineage>
</organism>
<gene>
    <name evidence="1" type="ORF">S12H4_17642</name>
</gene>
<proteinExistence type="predicted"/>
<sequence length="33" mass="3808">LVIINEKGFEYKLDLKSLEVKVIKGSLAVEFKR</sequence>
<dbReference type="AlphaFoldDB" id="X1TFF3"/>
<evidence type="ECO:0000313" key="1">
    <source>
        <dbReference type="EMBL" id="GAI86330.1"/>
    </source>
</evidence>
<protein>
    <submittedName>
        <fullName evidence="1">Uncharacterized protein</fullName>
    </submittedName>
</protein>
<comment type="caution">
    <text evidence="1">The sequence shown here is derived from an EMBL/GenBank/DDBJ whole genome shotgun (WGS) entry which is preliminary data.</text>
</comment>
<dbReference type="EMBL" id="BARW01008645">
    <property type="protein sequence ID" value="GAI86330.1"/>
    <property type="molecule type" value="Genomic_DNA"/>
</dbReference>
<accession>X1TFF3</accession>